<keyword evidence="4" id="KW-0472">Membrane</keyword>
<dbReference type="Gene3D" id="3.30.2230.10">
    <property type="entry name" value="DUSP-like"/>
    <property type="match status" value="1"/>
</dbReference>
<keyword evidence="8" id="KW-1185">Reference proteome</keyword>
<feature type="domain" description="DUSP" evidence="6">
    <location>
        <begin position="45"/>
        <end position="176"/>
    </location>
</feature>
<dbReference type="InterPro" id="IPR001394">
    <property type="entry name" value="Peptidase_C19_UCH"/>
</dbReference>
<dbReference type="InterPro" id="IPR039976">
    <property type="entry name" value="WIT1/WIT2"/>
</dbReference>
<organism evidence="7 8">
    <name type="scientific">Aristolochia fimbriata</name>
    <name type="common">White veined hardy Dutchman's pipe vine</name>
    <dbReference type="NCBI Taxonomy" id="158543"/>
    <lineage>
        <taxon>Eukaryota</taxon>
        <taxon>Viridiplantae</taxon>
        <taxon>Streptophyta</taxon>
        <taxon>Embryophyta</taxon>
        <taxon>Tracheophyta</taxon>
        <taxon>Spermatophyta</taxon>
        <taxon>Magnoliopsida</taxon>
        <taxon>Magnoliidae</taxon>
        <taxon>Piperales</taxon>
        <taxon>Aristolochiaceae</taxon>
        <taxon>Aristolochia</taxon>
    </lineage>
</organism>
<feature type="region of interest" description="Disordered" evidence="3">
    <location>
        <begin position="1504"/>
        <end position="1524"/>
    </location>
</feature>
<dbReference type="InterPro" id="IPR006615">
    <property type="entry name" value="Pept_C19_DUSP"/>
</dbReference>
<reference evidence="7 8" key="1">
    <citation type="submission" date="2021-07" db="EMBL/GenBank/DDBJ databases">
        <title>The Aristolochia fimbriata genome: insights into angiosperm evolution, floral development and chemical biosynthesis.</title>
        <authorList>
            <person name="Jiao Y."/>
        </authorList>
    </citation>
    <scope>NUCLEOTIDE SEQUENCE [LARGE SCALE GENOMIC DNA]</scope>
    <source>
        <strain evidence="7">IBCAS-2021</strain>
        <tissue evidence="7">Leaf</tissue>
    </source>
</reference>
<evidence type="ECO:0000259" key="6">
    <source>
        <dbReference type="PROSITE" id="PS51283"/>
    </source>
</evidence>
<evidence type="ECO:0000256" key="1">
    <source>
        <dbReference type="ARBA" id="ARBA00009085"/>
    </source>
</evidence>
<dbReference type="PROSITE" id="PS51283">
    <property type="entry name" value="DUSP"/>
    <property type="match status" value="1"/>
</dbReference>
<dbReference type="EMBL" id="JAINDJ010000008">
    <property type="protein sequence ID" value="KAG9439195.1"/>
    <property type="molecule type" value="Genomic_DNA"/>
</dbReference>
<keyword evidence="4" id="KW-1133">Transmembrane helix</keyword>
<protein>
    <recommendedName>
        <fullName evidence="9">Ubiquitinyl hydrolase 1</fullName>
    </recommendedName>
</protein>
<feature type="coiled-coil region" evidence="2">
    <location>
        <begin position="1094"/>
        <end position="1128"/>
    </location>
</feature>
<dbReference type="Proteomes" id="UP000825729">
    <property type="component" value="Unassembled WGS sequence"/>
</dbReference>
<dbReference type="InterPro" id="IPR018200">
    <property type="entry name" value="USP_CS"/>
</dbReference>
<evidence type="ECO:0000256" key="3">
    <source>
        <dbReference type="SAM" id="MobiDB-lite"/>
    </source>
</evidence>
<evidence type="ECO:0000259" key="5">
    <source>
        <dbReference type="PROSITE" id="PS50235"/>
    </source>
</evidence>
<dbReference type="InterPro" id="IPR038765">
    <property type="entry name" value="Papain-like_cys_pep_sf"/>
</dbReference>
<dbReference type="PANTHER" id="PTHR35705">
    <property type="entry name" value="WPP DOMAIN-INTERACTING TAIL-ANCHORED PROTEIN 1"/>
    <property type="match status" value="1"/>
</dbReference>
<keyword evidence="2" id="KW-0175">Coiled coil</keyword>
<accession>A0AAV7DT08</accession>
<feature type="transmembrane region" description="Helical" evidence="4">
    <location>
        <begin position="1592"/>
        <end position="1610"/>
    </location>
</feature>
<evidence type="ECO:0000313" key="8">
    <source>
        <dbReference type="Proteomes" id="UP000825729"/>
    </source>
</evidence>
<comment type="caution">
    <text evidence="7">The sequence shown here is derived from an EMBL/GenBank/DDBJ whole genome shotgun (WGS) entry which is preliminary data.</text>
</comment>
<dbReference type="PROSITE" id="PS00972">
    <property type="entry name" value="USP_1"/>
    <property type="match status" value="1"/>
</dbReference>
<dbReference type="InterPro" id="IPR028889">
    <property type="entry name" value="USP"/>
</dbReference>
<dbReference type="SUPFAM" id="SSF54001">
    <property type="entry name" value="Cysteine proteinases"/>
    <property type="match status" value="1"/>
</dbReference>
<dbReference type="SUPFAM" id="SSF143791">
    <property type="entry name" value="DUSP-like"/>
    <property type="match status" value="1"/>
</dbReference>
<dbReference type="InterPro" id="IPR035927">
    <property type="entry name" value="DUSP-like_sf"/>
</dbReference>
<dbReference type="Pfam" id="PF00443">
    <property type="entry name" value="UCH"/>
    <property type="match status" value="1"/>
</dbReference>
<dbReference type="SUPFAM" id="SSF57997">
    <property type="entry name" value="Tropomyosin"/>
    <property type="match status" value="1"/>
</dbReference>
<evidence type="ECO:0000313" key="7">
    <source>
        <dbReference type="EMBL" id="KAG9439195.1"/>
    </source>
</evidence>
<dbReference type="Gene3D" id="3.90.70.10">
    <property type="entry name" value="Cysteine proteinases"/>
    <property type="match status" value="2"/>
</dbReference>
<dbReference type="GO" id="GO:0004843">
    <property type="term" value="F:cysteine-type deubiquitinase activity"/>
    <property type="evidence" value="ECO:0007669"/>
    <property type="project" value="InterPro"/>
</dbReference>
<evidence type="ECO:0000256" key="2">
    <source>
        <dbReference type="SAM" id="Coils"/>
    </source>
</evidence>
<gene>
    <name evidence="7" type="ORF">H6P81_019360</name>
</gene>
<dbReference type="SMART" id="SM00695">
    <property type="entry name" value="DUSP"/>
    <property type="match status" value="1"/>
</dbReference>
<proteinExistence type="inferred from homology"/>
<dbReference type="Pfam" id="PF25242">
    <property type="entry name" value="Ubiquitin_UBP8"/>
    <property type="match status" value="1"/>
</dbReference>
<feature type="domain" description="USP" evidence="5">
    <location>
        <begin position="359"/>
        <end position="942"/>
    </location>
</feature>
<dbReference type="PROSITE" id="PS50235">
    <property type="entry name" value="USP_3"/>
    <property type="match status" value="1"/>
</dbReference>
<dbReference type="InterPro" id="IPR057372">
    <property type="entry name" value="Ubiquitin_UBP8/5"/>
</dbReference>
<name>A0AAV7DT08_ARIFI</name>
<evidence type="ECO:0008006" key="9">
    <source>
        <dbReference type="Google" id="ProtNLM"/>
    </source>
</evidence>
<evidence type="ECO:0000256" key="4">
    <source>
        <dbReference type="SAM" id="Phobius"/>
    </source>
</evidence>
<dbReference type="GO" id="GO:0016579">
    <property type="term" value="P:protein deubiquitination"/>
    <property type="evidence" value="ECO:0007669"/>
    <property type="project" value="InterPro"/>
</dbReference>
<keyword evidence="4" id="KW-0812">Transmembrane</keyword>
<dbReference type="PANTHER" id="PTHR35705:SF1">
    <property type="entry name" value="WPP DOMAIN-INTERACTING TAIL-ANCHORED PROTEIN 1"/>
    <property type="match status" value="1"/>
</dbReference>
<sequence>MPKAGRWTEFALCTHRDRANAVEVGRQGTAEIGSRRVREMETSELTPEAERLVIRKISMSAEAQCKEGDTFYLITHRWWRDWLDYVNQDTSSTTTDGLSVYGADYGESSGSTVAKRPSGIDNSDLIYDVTSEDSNGEIELHDSLVEGRDYILLPEEVWKQLYVWYEGGPALARKAICSGVSYMELAVEVYPLRLHLLVMPKGDQAVIRISKKETVRELHRRACLIFDLSLEQVCVWDYYGHQKHALMNDMSKTLDDVNLQMDQDILVEVVSDGSATTFGGCLSSVQENGTSEKDSTFVLLEHSRSTLSTPGALSMNKGASRSCSSELSQSQVVGSPARDLDGSHGVYSIATRGSVGGLSGLLNLGNTCFMNSAIQCLVHTPEFARYFRDDYHQEINWQNPLGMVGELALAFGDLLRKLWAPGRSPVNPRPFKAKLARFAPQFSGYNQHDSQELLAFLLDGLHEDLNRVKHKPYINSKDADGRPDEEVADEYWANHIARNDSIIVDVCQGQYKSTLVCPVCGKVSVTFDPFMYLSLPLQSANTRSMTVMVFSSDGGSLPSPCTVTVPKHGRCRDLIQALSTSCSLQTGEKLLLAEIRGHLIHRFLEDPLILLSTIKDDDHIAAYRFLKSAKNIVYLQLIHRREESESNNVRGRIGWNPYGTPLVAPMSRDDVITRGDVQSIVHTMLFPMLRAETSQSGDPPKGVGDLERVDAAKTRTDIIMSPKLRLQLVDENNACIDVSVGEEKEIKLTLSSTNILVFIDWSNKDLELYDTHYIENLPEVCKYAPPAKKVRSEPLSLYSCLEAFLREEPLVPEDMWYCPQCKAQRQASKKLDLWRLPEVLVIHLKRFSYSRSMKHKLETFVNFPIHDFDLTNYVAHNNGRRQLYELYALSNHYGGMGSGHYTAHIKLLDENRWYNFDDSHISLINEEDVKSSAAYVLFYRRVKSEVATRLRKYKVEFLFQAMASQNAPDDCNPFDAVGRSMESDLVLPQALSPHAEKIRELGKAGVLTRIDLDLAYFTEKLLHLEVLFIDLANRANDFEELALEAEYVSPESLHKPLEFDFLLVVFDTEVRELDNLMSSVHMDIVEAREEMSLCENLEESFLELEGKLEDSEESLKQLQDQVSKMRIQSAKFQCIIDCCGQEYWHNEVLGFSENSLISLGNAKLTMQTAEQQRHILRMLEKSLSRELELENKLSKSISNEEELLLKLNYLEREVCSGETADTSLQTLFEAQNMTVVLMGISKELVGQLHVATFSLNSSARQKDELESKVGLLENQLRDMNIQLEKARSSVKASQVQQNLLYAKVNDLESVVENLEEKLSKVESKCASAEAKCKLLADTNFELNEETAYLRSNAGQVDLLEKQLKQSDTQLQHAKAIIEANQEQQTMLYSAVSDMGNLIEGLKVKVSKAESRADSAGARCVVLTETNLVHSEEMSFLRGRIECLKASLRQADDAKVATASAIDMRAKVISNLLIQLAVERERLQIQMSSLAKENNILSGKCWKSKSNSSGSASQPANDNEKESEVSRNVPLVALHSESCGEAMAESSVTSFQVGHGKEKPETDDKGNNVLLKDDLEKIDAVRTIEAGQLHLKYVIMAIVISLISWITLYSFQHEFRSLW</sequence>
<feature type="coiled-coil region" evidence="2">
    <location>
        <begin position="1255"/>
        <end position="1331"/>
    </location>
</feature>
<dbReference type="Pfam" id="PF26581">
    <property type="entry name" value="WIT1_2_N"/>
    <property type="match status" value="1"/>
</dbReference>
<dbReference type="InterPro" id="IPR058610">
    <property type="entry name" value="WIT1_2_N"/>
</dbReference>
<dbReference type="Pfam" id="PF06337">
    <property type="entry name" value="DUSP"/>
    <property type="match status" value="1"/>
</dbReference>
<dbReference type="CDD" id="cd02674">
    <property type="entry name" value="Peptidase_C19R"/>
    <property type="match status" value="1"/>
</dbReference>
<dbReference type="Gene3D" id="3.10.20.90">
    <property type="entry name" value="Phosphatidylinositol 3-kinase Catalytic Subunit, Chain A, domain 1"/>
    <property type="match status" value="1"/>
</dbReference>
<comment type="similarity">
    <text evidence="1">Belongs to the peptidase C19 family.</text>
</comment>
<dbReference type="PROSITE" id="PS00973">
    <property type="entry name" value="USP_2"/>
    <property type="match status" value="1"/>
</dbReference>